<evidence type="ECO:0000259" key="3">
    <source>
        <dbReference type="PROSITE" id="PS51186"/>
    </source>
</evidence>
<dbReference type="CDD" id="cd04301">
    <property type="entry name" value="NAT_SF"/>
    <property type="match status" value="1"/>
</dbReference>
<keyword evidence="5" id="KW-1185">Reference proteome</keyword>
<evidence type="ECO:0000313" key="5">
    <source>
        <dbReference type="Proteomes" id="UP000036771"/>
    </source>
</evidence>
<proteinExistence type="predicted"/>
<dbReference type="PROSITE" id="PS51186">
    <property type="entry name" value="GNAT"/>
    <property type="match status" value="1"/>
</dbReference>
<reference evidence="4 5" key="1">
    <citation type="submission" date="2015-03" db="EMBL/GenBank/DDBJ databases">
        <title>Caedibacter varicaedens, whole genome shotgun sequence.</title>
        <authorList>
            <person name="Suzuki H."/>
            <person name="Dapper A.L."/>
            <person name="Gibson A.K."/>
            <person name="Jackson C."/>
            <person name="Lee H."/>
            <person name="Pejaver V.R."/>
            <person name="Doak T."/>
            <person name="Lynch M."/>
        </authorList>
    </citation>
    <scope>NUCLEOTIDE SEQUENCE [LARGE SCALE GENOMIC DNA]</scope>
</reference>
<organism evidence="4 5">
    <name type="scientific">Caedimonas varicaedens</name>
    <dbReference type="NCBI Taxonomy" id="1629334"/>
    <lineage>
        <taxon>Bacteria</taxon>
        <taxon>Pseudomonadati</taxon>
        <taxon>Pseudomonadota</taxon>
        <taxon>Alphaproteobacteria</taxon>
        <taxon>Holosporales</taxon>
        <taxon>Caedimonadaceae</taxon>
        <taxon>Caedimonas</taxon>
    </lineage>
</organism>
<protein>
    <submittedName>
        <fullName evidence="4">Acetyltransferase YpeA</fullName>
    </submittedName>
</protein>
<keyword evidence="1 4" id="KW-0808">Transferase</keyword>
<dbReference type="InterPro" id="IPR006464">
    <property type="entry name" value="AcTrfase_RimI/Ard1"/>
</dbReference>
<dbReference type="PANTHER" id="PTHR42919">
    <property type="entry name" value="N-ALPHA-ACETYLTRANSFERASE"/>
    <property type="match status" value="1"/>
</dbReference>
<keyword evidence="2" id="KW-0012">Acyltransferase</keyword>
<dbReference type="STRING" id="1629334.Cva_01600"/>
<dbReference type="GO" id="GO:0008080">
    <property type="term" value="F:N-acetyltransferase activity"/>
    <property type="evidence" value="ECO:0007669"/>
    <property type="project" value="InterPro"/>
</dbReference>
<dbReference type="Pfam" id="PF00583">
    <property type="entry name" value="Acetyltransf_1"/>
    <property type="match status" value="1"/>
</dbReference>
<dbReference type="EMBL" id="BBVC01000102">
    <property type="protein sequence ID" value="GAO98930.1"/>
    <property type="molecule type" value="Genomic_DNA"/>
</dbReference>
<feature type="domain" description="N-acetyltransferase" evidence="3">
    <location>
        <begin position="25"/>
        <end position="173"/>
    </location>
</feature>
<comment type="caution">
    <text evidence="4">The sequence shown here is derived from an EMBL/GenBank/DDBJ whole genome shotgun (WGS) entry which is preliminary data.</text>
</comment>
<gene>
    <name evidence="4" type="primary">ypeA</name>
    <name evidence="4" type="ORF">Cva_01600</name>
</gene>
<dbReference type="InterPro" id="IPR051556">
    <property type="entry name" value="N-term/lysine_N-AcTrnsfr"/>
</dbReference>
<accession>A0A0K8MEG7</accession>
<dbReference type="Gene3D" id="3.40.630.30">
    <property type="match status" value="1"/>
</dbReference>
<sequence>MSLVSLFICVLLRLALQRNKPPLILNISSFDHKQVREVSELHKLCFDEPWSEQLFTTLLENPHVCGFLAHTSGNELTGLLLGQITPGEAEIYTLATHPDYHRQGVASHLIEKLIVGCLPQSVQRILLEVNETNLPALKFYEKVGFIAYGRRKKYYMSSSQHYNDAILFELKVK</sequence>
<evidence type="ECO:0000256" key="2">
    <source>
        <dbReference type="ARBA" id="ARBA00023315"/>
    </source>
</evidence>
<evidence type="ECO:0000256" key="1">
    <source>
        <dbReference type="ARBA" id="ARBA00022679"/>
    </source>
</evidence>
<name>A0A0K8MEG7_9PROT</name>
<dbReference type="NCBIfam" id="TIGR01575">
    <property type="entry name" value="rimI"/>
    <property type="match status" value="1"/>
</dbReference>
<dbReference type="SUPFAM" id="SSF55729">
    <property type="entry name" value="Acyl-CoA N-acyltransferases (Nat)"/>
    <property type="match status" value="1"/>
</dbReference>
<evidence type="ECO:0000313" key="4">
    <source>
        <dbReference type="EMBL" id="GAO98930.1"/>
    </source>
</evidence>
<dbReference type="AlphaFoldDB" id="A0A0K8MEG7"/>
<dbReference type="InterPro" id="IPR016181">
    <property type="entry name" value="Acyl_CoA_acyltransferase"/>
</dbReference>
<dbReference type="Proteomes" id="UP000036771">
    <property type="component" value="Unassembled WGS sequence"/>
</dbReference>
<dbReference type="PANTHER" id="PTHR42919:SF8">
    <property type="entry name" value="N-ALPHA-ACETYLTRANSFERASE 50"/>
    <property type="match status" value="1"/>
</dbReference>
<dbReference type="InterPro" id="IPR000182">
    <property type="entry name" value="GNAT_dom"/>
</dbReference>